<reference evidence="1 2" key="1">
    <citation type="journal article" date="2016" name="Mol. Biol. Evol.">
        <title>Comparative Genomics of Early-Diverging Mushroom-Forming Fungi Provides Insights into the Origins of Lignocellulose Decay Capabilities.</title>
        <authorList>
            <person name="Nagy L.G."/>
            <person name="Riley R."/>
            <person name="Tritt A."/>
            <person name="Adam C."/>
            <person name="Daum C."/>
            <person name="Floudas D."/>
            <person name="Sun H."/>
            <person name="Yadav J.S."/>
            <person name="Pangilinan J."/>
            <person name="Larsson K.H."/>
            <person name="Matsuura K."/>
            <person name="Barry K."/>
            <person name="Labutti K."/>
            <person name="Kuo R."/>
            <person name="Ohm R.A."/>
            <person name="Bhattacharya S.S."/>
            <person name="Shirouzu T."/>
            <person name="Yoshinaga Y."/>
            <person name="Martin F.M."/>
            <person name="Grigoriev I.V."/>
            <person name="Hibbett D.S."/>
        </authorList>
    </citation>
    <scope>NUCLEOTIDE SEQUENCE [LARGE SCALE GENOMIC DNA]</scope>
    <source>
        <strain evidence="1 2">HHB12733</strain>
    </source>
</reference>
<dbReference type="AlphaFoldDB" id="A0A165I1H0"/>
<dbReference type="InterPro" id="IPR032675">
    <property type="entry name" value="LRR_dom_sf"/>
</dbReference>
<dbReference type="Proteomes" id="UP000076842">
    <property type="component" value="Unassembled WGS sequence"/>
</dbReference>
<dbReference type="EMBL" id="KV423935">
    <property type="protein sequence ID" value="KZT60012.1"/>
    <property type="molecule type" value="Genomic_DNA"/>
</dbReference>
<name>A0A165I1H0_9BASI</name>
<dbReference type="STRING" id="1353952.A0A165I1H0"/>
<evidence type="ECO:0008006" key="3">
    <source>
        <dbReference type="Google" id="ProtNLM"/>
    </source>
</evidence>
<dbReference type="SUPFAM" id="SSF52047">
    <property type="entry name" value="RNI-like"/>
    <property type="match status" value="1"/>
</dbReference>
<protein>
    <recommendedName>
        <fullName evidence="3">F-box domain-containing protein</fullName>
    </recommendedName>
</protein>
<accession>A0A165I1H0</accession>
<sequence>MCRIFQISDVLHLICLFARPSELAVLAGTSRAIFHPAVQELYEYSDYHQLLHLLRVCGEYKKGPPTEDEAERRQRVIRTAARFDLYVPSIKHLNLSGAWWIVIPEGHNGFDTDVEHLSNLLSKLAVIARESAFTPLLPNLRSFKLDPAYGRHIEHVKPLFASELPYLESFSIQLGNPTHKGDLTSLLGSLPLTAPNLRQISLPGGLPNSQDLTRSFARLIGKLPYLESFEGGPASFGADVLQNLDHCSHLGTLILRGGNYEDDVVSSASLGHGLSCERHLCALHRLELRARPTRLTNYILERMDPEELQTMTLWLSGQDGLSLAEDVQRPIAAVVRFPQIEALDLRFHGELKGGDADDFWGSLTALFACRRLRNVFLFVSIPLRRSVDDEIIESMTLAWPELKEFALMWNDEDSPPGPTFRSLVALTKNCPQLDTIQLQSIRAPADQFPELEAPPRARLLHLRVRKYYIDDNDQAADFLVKISSSLDVSRISVFSRAYFWLDEFDEDGVWNDVTTKMRDIRARLRLLSGPSGPEVSKEAVDRYLGIVDFR</sequence>
<dbReference type="InParanoid" id="A0A165I1H0"/>
<evidence type="ECO:0000313" key="2">
    <source>
        <dbReference type="Proteomes" id="UP000076842"/>
    </source>
</evidence>
<dbReference type="Gene3D" id="3.80.10.10">
    <property type="entry name" value="Ribonuclease Inhibitor"/>
    <property type="match status" value="1"/>
</dbReference>
<dbReference type="OrthoDB" id="3543113at2759"/>
<keyword evidence="2" id="KW-1185">Reference proteome</keyword>
<evidence type="ECO:0000313" key="1">
    <source>
        <dbReference type="EMBL" id="KZT60012.1"/>
    </source>
</evidence>
<gene>
    <name evidence="1" type="ORF">CALCODRAFT_481094</name>
</gene>
<proteinExistence type="predicted"/>
<organism evidence="1 2">
    <name type="scientific">Calocera cornea HHB12733</name>
    <dbReference type="NCBI Taxonomy" id="1353952"/>
    <lineage>
        <taxon>Eukaryota</taxon>
        <taxon>Fungi</taxon>
        <taxon>Dikarya</taxon>
        <taxon>Basidiomycota</taxon>
        <taxon>Agaricomycotina</taxon>
        <taxon>Dacrymycetes</taxon>
        <taxon>Dacrymycetales</taxon>
        <taxon>Dacrymycetaceae</taxon>
        <taxon>Calocera</taxon>
    </lineage>
</organism>